<dbReference type="AlphaFoldDB" id="A0A0C3JM81"/>
<keyword evidence="1" id="KW-0732">Signal</keyword>
<gene>
    <name evidence="2" type="ORF">M404DRAFT_1005133</name>
</gene>
<dbReference type="Proteomes" id="UP000054217">
    <property type="component" value="Unassembled WGS sequence"/>
</dbReference>
<feature type="chain" id="PRO_5002166234" description="Secreted protein" evidence="1">
    <location>
        <begin position="20"/>
        <end position="81"/>
    </location>
</feature>
<dbReference type="InParanoid" id="A0A0C3JM81"/>
<dbReference type="EMBL" id="KN832013">
    <property type="protein sequence ID" value="KIN98661.1"/>
    <property type="molecule type" value="Genomic_DNA"/>
</dbReference>
<evidence type="ECO:0000313" key="2">
    <source>
        <dbReference type="EMBL" id="KIN98661.1"/>
    </source>
</evidence>
<evidence type="ECO:0008006" key="4">
    <source>
        <dbReference type="Google" id="ProtNLM"/>
    </source>
</evidence>
<accession>A0A0C3JM81</accession>
<dbReference type="HOGENOM" id="CLU_2574821_0_0_1"/>
<organism evidence="2 3">
    <name type="scientific">Pisolithus tinctorius Marx 270</name>
    <dbReference type="NCBI Taxonomy" id="870435"/>
    <lineage>
        <taxon>Eukaryota</taxon>
        <taxon>Fungi</taxon>
        <taxon>Dikarya</taxon>
        <taxon>Basidiomycota</taxon>
        <taxon>Agaricomycotina</taxon>
        <taxon>Agaricomycetes</taxon>
        <taxon>Agaricomycetidae</taxon>
        <taxon>Boletales</taxon>
        <taxon>Sclerodermatineae</taxon>
        <taxon>Pisolithaceae</taxon>
        <taxon>Pisolithus</taxon>
    </lineage>
</organism>
<reference evidence="3" key="2">
    <citation type="submission" date="2015-01" db="EMBL/GenBank/DDBJ databases">
        <title>Evolutionary Origins and Diversification of the Mycorrhizal Mutualists.</title>
        <authorList>
            <consortium name="DOE Joint Genome Institute"/>
            <consortium name="Mycorrhizal Genomics Consortium"/>
            <person name="Kohler A."/>
            <person name="Kuo A."/>
            <person name="Nagy L.G."/>
            <person name="Floudas D."/>
            <person name="Copeland A."/>
            <person name="Barry K.W."/>
            <person name="Cichocki N."/>
            <person name="Veneault-Fourrey C."/>
            <person name="LaButti K."/>
            <person name="Lindquist E.A."/>
            <person name="Lipzen A."/>
            <person name="Lundell T."/>
            <person name="Morin E."/>
            <person name="Murat C."/>
            <person name="Riley R."/>
            <person name="Ohm R."/>
            <person name="Sun H."/>
            <person name="Tunlid A."/>
            <person name="Henrissat B."/>
            <person name="Grigoriev I.V."/>
            <person name="Hibbett D.S."/>
            <person name="Martin F."/>
        </authorList>
    </citation>
    <scope>NUCLEOTIDE SEQUENCE [LARGE SCALE GENOMIC DNA]</scope>
    <source>
        <strain evidence="3">Marx 270</strain>
    </source>
</reference>
<keyword evidence="3" id="KW-1185">Reference proteome</keyword>
<protein>
    <recommendedName>
        <fullName evidence="4">Secreted protein</fullName>
    </recommendedName>
</protein>
<evidence type="ECO:0000313" key="3">
    <source>
        <dbReference type="Proteomes" id="UP000054217"/>
    </source>
</evidence>
<reference evidence="2 3" key="1">
    <citation type="submission" date="2014-04" db="EMBL/GenBank/DDBJ databases">
        <authorList>
            <consortium name="DOE Joint Genome Institute"/>
            <person name="Kuo A."/>
            <person name="Kohler A."/>
            <person name="Costa M.D."/>
            <person name="Nagy L.G."/>
            <person name="Floudas D."/>
            <person name="Copeland A."/>
            <person name="Barry K.W."/>
            <person name="Cichocki N."/>
            <person name="Veneault-Fourrey C."/>
            <person name="LaButti K."/>
            <person name="Lindquist E.A."/>
            <person name="Lipzen A."/>
            <person name="Lundell T."/>
            <person name="Morin E."/>
            <person name="Murat C."/>
            <person name="Sun H."/>
            <person name="Tunlid A."/>
            <person name="Henrissat B."/>
            <person name="Grigoriev I.V."/>
            <person name="Hibbett D.S."/>
            <person name="Martin F."/>
            <person name="Nordberg H.P."/>
            <person name="Cantor M.N."/>
            <person name="Hua S.X."/>
        </authorList>
    </citation>
    <scope>NUCLEOTIDE SEQUENCE [LARGE SCALE GENOMIC DNA]</scope>
    <source>
        <strain evidence="2 3">Marx 270</strain>
    </source>
</reference>
<feature type="signal peptide" evidence="1">
    <location>
        <begin position="1"/>
        <end position="19"/>
    </location>
</feature>
<name>A0A0C3JM81_PISTI</name>
<proteinExistence type="predicted"/>
<sequence>MTTAIGIVVFTCLIGSGQQHVSNSYATCCWLPESTSSHQARLTTPVFAGSLDLKRTGLPYLEFAMLIHNRRQGHRGWQSPP</sequence>
<evidence type="ECO:0000256" key="1">
    <source>
        <dbReference type="SAM" id="SignalP"/>
    </source>
</evidence>